<dbReference type="PANTHER" id="PTHR21505:SF12">
    <property type="entry name" value="MADF DOMAIN-CONTAINING PROTEIN-RELATED"/>
    <property type="match status" value="1"/>
</dbReference>
<feature type="domain" description="MADF" evidence="1">
    <location>
        <begin position="38"/>
        <end position="135"/>
    </location>
</feature>
<comment type="caution">
    <text evidence="2">The sequence shown here is derived from an EMBL/GenBank/DDBJ whole genome shotgun (WGS) entry which is preliminary data.</text>
</comment>
<dbReference type="PROSITE" id="PS51029">
    <property type="entry name" value="MADF"/>
    <property type="match status" value="1"/>
</dbReference>
<sequence>MFDIPNKFLILASIKQFFSNSKRKKMTTNEWFRPAITELIDSYKDNANLYDPKHPLYFNKQARRNSLNEILKKVQKLRKNTTLEDVNKKIQSLRTQFGQEVQKIEKSKILCDVNLIYTPRVWWFTRFEFIGKYMKMRSDPTTPLSLKIGETVASKELGDKETQFYEVMSQVEENNDEFEDEEVDLAIDEAPPSKKRIISIKQPNIEDNNSSRTISYIISNDTNDININTNTEESQFLQIHDQSKQIKTNFDEKTHKRKCKAFGNYISTLMREITDDKAFFEVQTEILKIIERTSAKIN</sequence>
<proteinExistence type="predicted"/>
<dbReference type="OrthoDB" id="8881252at2759"/>
<accession>A0A9J6CCB0</accession>
<organism evidence="2 3">
    <name type="scientific">Polypedilum vanderplanki</name>
    <name type="common">Sleeping chironomid midge</name>
    <dbReference type="NCBI Taxonomy" id="319348"/>
    <lineage>
        <taxon>Eukaryota</taxon>
        <taxon>Metazoa</taxon>
        <taxon>Ecdysozoa</taxon>
        <taxon>Arthropoda</taxon>
        <taxon>Hexapoda</taxon>
        <taxon>Insecta</taxon>
        <taxon>Pterygota</taxon>
        <taxon>Neoptera</taxon>
        <taxon>Endopterygota</taxon>
        <taxon>Diptera</taxon>
        <taxon>Nematocera</taxon>
        <taxon>Chironomoidea</taxon>
        <taxon>Chironomidae</taxon>
        <taxon>Chironominae</taxon>
        <taxon>Polypedilum</taxon>
        <taxon>Polypedilum</taxon>
    </lineage>
</organism>
<evidence type="ECO:0000259" key="1">
    <source>
        <dbReference type="PROSITE" id="PS51029"/>
    </source>
</evidence>
<evidence type="ECO:0000313" key="2">
    <source>
        <dbReference type="EMBL" id="KAG5679557.1"/>
    </source>
</evidence>
<gene>
    <name evidence="2" type="ORF">PVAND_009117</name>
</gene>
<dbReference type="EMBL" id="JADBJN010000001">
    <property type="protein sequence ID" value="KAG5679557.1"/>
    <property type="molecule type" value="Genomic_DNA"/>
</dbReference>
<dbReference type="PANTHER" id="PTHR21505">
    <property type="entry name" value="MADF DOMAIN-CONTAINING PROTEIN-RELATED"/>
    <property type="match status" value="1"/>
</dbReference>
<dbReference type="InterPro" id="IPR006578">
    <property type="entry name" value="MADF-dom"/>
</dbReference>
<dbReference type="Proteomes" id="UP001107558">
    <property type="component" value="Chromosome 1"/>
</dbReference>
<reference evidence="2" key="1">
    <citation type="submission" date="2021-03" db="EMBL/GenBank/DDBJ databases">
        <title>Chromosome level genome of the anhydrobiotic midge Polypedilum vanderplanki.</title>
        <authorList>
            <person name="Yoshida Y."/>
            <person name="Kikawada T."/>
            <person name="Gusev O."/>
        </authorList>
    </citation>
    <scope>NUCLEOTIDE SEQUENCE</scope>
    <source>
        <strain evidence="2">NIAS01</strain>
        <tissue evidence="2">Whole body or cell culture</tissue>
    </source>
</reference>
<dbReference type="Pfam" id="PF10545">
    <property type="entry name" value="MADF_DNA_bdg"/>
    <property type="match status" value="1"/>
</dbReference>
<keyword evidence="3" id="KW-1185">Reference proteome</keyword>
<dbReference type="AlphaFoldDB" id="A0A9J6CCB0"/>
<evidence type="ECO:0000313" key="3">
    <source>
        <dbReference type="Proteomes" id="UP001107558"/>
    </source>
</evidence>
<name>A0A9J6CCB0_POLVA</name>
<protein>
    <recommendedName>
        <fullName evidence="1">MADF domain-containing protein</fullName>
    </recommendedName>
</protein>
<dbReference type="SMART" id="SM00595">
    <property type="entry name" value="MADF"/>
    <property type="match status" value="1"/>
</dbReference>